<accession>A0A1G2HFK9</accession>
<sequence length="337" mass="36985">MRRFFAFLICLVLIALFTAGCGLVGDGEKTPEVDGSVAPAQEVPQIVQNARQNEELLLSRTRVLKVGLTFLLRQDEIDFMKLINPATGEKKFPEGILEKFDKETGLYLWEVPARFFQSVVFTDHVASSILIALPSSQEVFHLNSFLEEIETERMLLRVELLPNARFDSSADSELLFEGMVAEFADEVSEKYYVDFLAGVIIFERPKERHITIPEDAPSVSRGSAVSFKGDAVVYITRREDSRSPLTFGSAITISELFPGGSYPTGTNLPGQFYFLGTATDKNVGSPVYFFDMSGKPVLLGIVVAPGPRREGSNNYGEGDVAAHDLATVLAAAGIPLS</sequence>
<dbReference type="EMBL" id="MHOI01000031">
    <property type="protein sequence ID" value="OGZ61050.1"/>
    <property type="molecule type" value="Genomic_DNA"/>
</dbReference>
<dbReference type="Proteomes" id="UP000179153">
    <property type="component" value="Unassembled WGS sequence"/>
</dbReference>
<name>A0A1G2HFK9_9BACT</name>
<protein>
    <submittedName>
        <fullName evidence="1">Uncharacterized protein</fullName>
    </submittedName>
</protein>
<gene>
    <name evidence="1" type="ORF">A2932_01045</name>
</gene>
<dbReference type="PROSITE" id="PS51257">
    <property type="entry name" value="PROKAR_LIPOPROTEIN"/>
    <property type="match status" value="1"/>
</dbReference>
<organism evidence="1 2">
    <name type="scientific">Candidatus Spechtbacteria bacterium RIFCSPLOWO2_01_FULL_46_10</name>
    <dbReference type="NCBI Taxonomy" id="1802163"/>
    <lineage>
        <taxon>Bacteria</taxon>
        <taxon>Candidatus Spechtiibacteriota</taxon>
    </lineage>
</organism>
<evidence type="ECO:0000313" key="1">
    <source>
        <dbReference type="EMBL" id="OGZ61050.1"/>
    </source>
</evidence>
<proteinExistence type="predicted"/>
<reference evidence="1 2" key="1">
    <citation type="journal article" date="2016" name="Nat. Commun.">
        <title>Thousands of microbial genomes shed light on interconnected biogeochemical processes in an aquifer system.</title>
        <authorList>
            <person name="Anantharaman K."/>
            <person name="Brown C.T."/>
            <person name="Hug L.A."/>
            <person name="Sharon I."/>
            <person name="Castelle C.J."/>
            <person name="Probst A.J."/>
            <person name="Thomas B.C."/>
            <person name="Singh A."/>
            <person name="Wilkins M.J."/>
            <person name="Karaoz U."/>
            <person name="Brodie E.L."/>
            <person name="Williams K.H."/>
            <person name="Hubbard S.S."/>
            <person name="Banfield J.F."/>
        </authorList>
    </citation>
    <scope>NUCLEOTIDE SEQUENCE [LARGE SCALE GENOMIC DNA]</scope>
</reference>
<comment type="caution">
    <text evidence="1">The sequence shown here is derived from an EMBL/GenBank/DDBJ whole genome shotgun (WGS) entry which is preliminary data.</text>
</comment>
<evidence type="ECO:0000313" key="2">
    <source>
        <dbReference type="Proteomes" id="UP000179153"/>
    </source>
</evidence>
<dbReference type="AlphaFoldDB" id="A0A1G2HFK9"/>
<dbReference type="STRING" id="1802163.A2932_01045"/>